<sequence>MEKRVYCIISNSSGLLVFGLTMRRRETKPERMRKMLIKLYQAKAGDGNKKKGLRRTKSYFSTPEDALSEAFALKEKMDSRYENEIEWDYQGDLTGTPDKMKILRGYLNGNRKSTAFYLEILSIENNNAIKTVLPYKPKSVTKDDKKITTKVMKKLKLKNA</sequence>
<dbReference type="RefSeq" id="WP_241768516.1">
    <property type="nucleotide sequence ID" value="NZ_JAUSUN010000001.1"/>
</dbReference>
<accession>A0ABU0FPN7</accession>
<evidence type="ECO:0000313" key="2">
    <source>
        <dbReference type="Proteomes" id="UP001242313"/>
    </source>
</evidence>
<reference evidence="1 2" key="1">
    <citation type="submission" date="2023-07" db="EMBL/GenBank/DDBJ databases">
        <title>Genomic Encyclopedia of Type Strains, Phase IV (KMG-IV): sequencing the most valuable type-strain genomes for metagenomic binning, comparative biology and taxonomic classification.</title>
        <authorList>
            <person name="Goeker M."/>
        </authorList>
    </citation>
    <scope>NUCLEOTIDE SEQUENCE [LARGE SCALE GENOMIC DNA]</scope>
    <source>
        <strain evidence="1 2">DSM 19598</strain>
    </source>
</reference>
<name>A0ABU0FPN7_9BACI</name>
<gene>
    <name evidence="1" type="ORF">J2S25_000049</name>
</gene>
<organism evidence="1 2">
    <name type="scientific">Mesobacillus stamsii</name>
    <dbReference type="NCBI Taxonomy" id="225347"/>
    <lineage>
        <taxon>Bacteria</taxon>
        <taxon>Bacillati</taxon>
        <taxon>Bacillota</taxon>
        <taxon>Bacilli</taxon>
        <taxon>Bacillales</taxon>
        <taxon>Bacillaceae</taxon>
        <taxon>Mesobacillus</taxon>
    </lineage>
</organism>
<dbReference type="EMBL" id="JAUSUN010000001">
    <property type="protein sequence ID" value="MDQ0411871.1"/>
    <property type="molecule type" value="Genomic_DNA"/>
</dbReference>
<keyword evidence="2" id="KW-1185">Reference proteome</keyword>
<proteinExistence type="predicted"/>
<comment type="caution">
    <text evidence="1">The sequence shown here is derived from an EMBL/GenBank/DDBJ whole genome shotgun (WGS) entry which is preliminary data.</text>
</comment>
<evidence type="ECO:0000313" key="1">
    <source>
        <dbReference type="EMBL" id="MDQ0411871.1"/>
    </source>
</evidence>
<protein>
    <submittedName>
        <fullName evidence="1">Uncharacterized protein</fullName>
    </submittedName>
</protein>
<dbReference type="Proteomes" id="UP001242313">
    <property type="component" value="Unassembled WGS sequence"/>
</dbReference>